<keyword evidence="2" id="KW-1185">Reference proteome</keyword>
<protein>
    <submittedName>
        <fullName evidence="1">Uncharacterized protein</fullName>
    </submittedName>
</protein>
<sequence>MSSVIMNLLQGYAICYADPGILNGHYGLVEQPKDISVVPGIRCRIYATGKLKIPDQDLTLNYEFNSFESPGLFQELPEENVIIDAKQ</sequence>
<dbReference type="Proteomes" id="UP001367508">
    <property type="component" value="Unassembled WGS sequence"/>
</dbReference>
<evidence type="ECO:0000313" key="2">
    <source>
        <dbReference type="Proteomes" id="UP001367508"/>
    </source>
</evidence>
<proteinExistence type="predicted"/>
<name>A0AAN9MWR2_CANGL</name>
<gene>
    <name evidence="1" type="ORF">VNO77_04182</name>
</gene>
<dbReference type="AlphaFoldDB" id="A0AAN9MWR2"/>
<dbReference type="EMBL" id="JAYMYQ010000001">
    <property type="protein sequence ID" value="KAK7362082.1"/>
    <property type="molecule type" value="Genomic_DNA"/>
</dbReference>
<comment type="caution">
    <text evidence="1">The sequence shown here is derived from an EMBL/GenBank/DDBJ whole genome shotgun (WGS) entry which is preliminary data.</text>
</comment>
<accession>A0AAN9MWR2</accession>
<organism evidence="1 2">
    <name type="scientific">Canavalia gladiata</name>
    <name type="common">Sword bean</name>
    <name type="synonym">Dolichos gladiatus</name>
    <dbReference type="NCBI Taxonomy" id="3824"/>
    <lineage>
        <taxon>Eukaryota</taxon>
        <taxon>Viridiplantae</taxon>
        <taxon>Streptophyta</taxon>
        <taxon>Embryophyta</taxon>
        <taxon>Tracheophyta</taxon>
        <taxon>Spermatophyta</taxon>
        <taxon>Magnoliopsida</taxon>
        <taxon>eudicotyledons</taxon>
        <taxon>Gunneridae</taxon>
        <taxon>Pentapetalae</taxon>
        <taxon>rosids</taxon>
        <taxon>fabids</taxon>
        <taxon>Fabales</taxon>
        <taxon>Fabaceae</taxon>
        <taxon>Papilionoideae</taxon>
        <taxon>50 kb inversion clade</taxon>
        <taxon>NPAAA clade</taxon>
        <taxon>indigoferoid/millettioid clade</taxon>
        <taxon>Phaseoleae</taxon>
        <taxon>Canavalia</taxon>
    </lineage>
</organism>
<evidence type="ECO:0000313" key="1">
    <source>
        <dbReference type="EMBL" id="KAK7362082.1"/>
    </source>
</evidence>
<reference evidence="1 2" key="1">
    <citation type="submission" date="2024-01" db="EMBL/GenBank/DDBJ databases">
        <title>The genomes of 5 underutilized Papilionoideae crops provide insights into root nodulation and disease resistanc.</title>
        <authorList>
            <person name="Jiang F."/>
        </authorList>
    </citation>
    <scope>NUCLEOTIDE SEQUENCE [LARGE SCALE GENOMIC DNA]</scope>
    <source>
        <strain evidence="1">LVBAO_FW01</strain>
        <tissue evidence="1">Leaves</tissue>
    </source>
</reference>